<feature type="chain" id="PRO_5034932966" evidence="2">
    <location>
        <begin position="19"/>
        <end position="225"/>
    </location>
</feature>
<comment type="caution">
    <text evidence="3">The sequence shown here is derived from an EMBL/GenBank/DDBJ whole genome shotgun (WGS) entry which is preliminary data.</text>
</comment>
<evidence type="ECO:0000256" key="2">
    <source>
        <dbReference type="SAM" id="SignalP"/>
    </source>
</evidence>
<proteinExistence type="predicted"/>
<dbReference type="AlphaFoldDB" id="A0A8H6D1R2"/>
<feature type="signal peptide" evidence="2">
    <location>
        <begin position="1"/>
        <end position="18"/>
    </location>
</feature>
<organism evidence="3 4">
    <name type="scientific">Fusarium globosum</name>
    <dbReference type="NCBI Taxonomy" id="78864"/>
    <lineage>
        <taxon>Eukaryota</taxon>
        <taxon>Fungi</taxon>
        <taxon>Dikarya</taxon>
        <taxon>Ascomycota</taxon>
        <taxon>Pezizomycotina</taxon>
        <taxon>Sordariomycetes</taxon>
        <taxon>Hypocreomycetidae</taxon>
        <taxon>Hypocreales</taxon>
        <taxon>Nectriaceae</taxon>
        <taxon>Fusarium</taxon>
        <taxon>Fusarium fujikuroi species complex</taxon>
    </lineage>
</organism>
<name>A0A8H6D1R2_9HYPO</name>
<protein>
    <submittedName>
        <fullName evidence="3">Uncharacterized protein</fullName>
    </submittedName>
</protein>
<feature type="compositionally biased region" description="Basic and acidic residues" evidence="1">
    <location>
        <begin position="150"/>
        <end position="161"/>
    </location>
</feature>
<feature type="compositionally biased region" description="Acidic residues" evidence="1">
    <location>
        <begin position="162"/>
        <end position="202"/>
    </location>
</feature>
<evidence type="ECO:0000256" key="1">
    <source>
        <dbReference type="SAM" id="MobiDB-lite"/>
    </source>
</evidence>
<dbReference type="EMBL" id="JAAQPF010000535">
    <property type="protein sequence ID" value="KAF5700334.1"/>
    <property type="molecule type" value="Genomic_DNA"/>
</dbReference>
<accession>A0A8H6D1R2</accession>
<reference evidence="3 4" key="1">
    <citation type="submission" date="2020-05" db="EMBL/GenBank/DDBJ databases">
        <title>Identification and distribution of gene clusters putatively required for synthesis of sphingolipid metabolism inhibitors in phylogenetically diverse species of the filamentous fungus Fusarium.</title>
        <authorList>
            <person name="Kim H.-S."/>
            <person name="Busman M."/>
            <person name="Brown D.W."/>
            <person name="Divon H."/>
            <person name="Uhlig S."/>
            <person name="Proctor R.H."/>
        </authorList>
    </citation>
    <scope>NUCLEOTIDE SEQUENCE [LARGE SCALE GENOMIC DNA]</scope>
    <source>
        <strain evidence="3 4">NRRL 26131</strain>
    </source>
</reference>
<dbReference type="Proteomes" id="UP000532311">
    <property type="component" value="Unassembled WGS sequence"/>
</dbReference>
<evidence type="ECO:0000313" key="4">
    <source>
        <dbReference type="Proteomes" id="UP000532311"/>
    </source>
</evidence>
<feature type="compositionally biased region" description="Polar residues" evidence="1">
    <location>
        <begin position="209"/>
        <end position="219"/>
    </location>
</feature>
<feature type="region of interest" description="Disordered" evidence="1">
    <location>
        <begin position="143"/>
        <end position="225"/>
    </location>
</feature>
<keyword evidence="2" id="KW-0732">Signal</keyword>
<evidence type="ECO:0000313" key="3">
    <source>
        <dbReference type="EMBL" id="KAF5700334.1"/>
    </source>
</evidence>
<gene>
    <name evidence="3" type="ORF">FGLOB1_10866</name>
</gene>
<sequence length="225" mass="25322">MKINIIALITLEILPVLSQSTGNPEIQIQCPTLPPNQHVSRLHCKMADGSLIHVDGPGPFDCEMSYVAVRPPTGKGSTNQDSEELSSKRPEHCELLLIKLTNDGVVQHRCCKGGVAVFATQEHQVLSPQPVDPTEGMQQPIRYLQTDDQVMDKKPQTKNEEELKDEYDDEEDDYEDDDVEEESDEDEEDDYEDYGVDEDIHDEDVLNTADGQQPEAQQDTEIKDL</sequence>
<keyword evidence="4" id="KW-1185">Reference proteome</keyword>